<dbReference type="Pfam" id="PF00953">
    <property type="entry name" value="Glycos_transf_4"/>
    <property type="match status" value="1"/>
</dbReference>
<dbReference type="PROSITE" id="PS01348">
    <property type="entry name" value="MRAY_2"/>
    <property type="match status" value="1"/>
</dbReference>
<dbReference type="PANTHER" id="PTHR22926">
    <property type="entry name" value="PHOSPHO-N-ACETYLMURAMOYL-PENTAPEPTIDE-TRANSFERASE"/>
    <property type="match status" value="1"/>
</dbReference>
<protein>
    <submittedName>
        <fullName evidence="8">Undecaprenyl/decaprenyl-phosphate alpha-N-acetylglucosaminyl 1-phosphate transferase</fullName>
    </submittedName>
</protein>
<evidence type="ECO:0000256" key="2">
    <source>
        <dbReference type="ARBA" id="ARBA00022475"/>
    </source>
</evidence>
<dbReference type="InterPro" id="IPR018480">
    <property type="entry name" value="PNAcMuramoyl-5peptid_Trfase_CS"/>
</dbReference>
<dbReference type="RefSeq" id="WP_224527955.1">
    <property type="nucleotide sequence ID" value="NZ_JAIUJR010000004.1"/>
</dbReference>
<feature type="transmembrane region" description="Helical" evidence="7">
    <location>
        <begin position="63"/>
        <end position="81"/>
    </location>
</feature>
<feature type="transmembrane region" description="Helical" evidence="7">
    <location>
        <begin position="116"/>
        <end position="134"/>
    </location>
</feature>
<evidence type="ECO:0000256" key="3">
    <source>
        <dbReference type="ARBA" id="ARBA00022679"/>
    </source>
</evidence>
<proteinExistence type="predicted"/>
<evidence type="ECO:0000313" key="8">
    <source>
        <dbReference type="EMBL" id="MCA0132437.1"/>
    </source>
</evidence>
<keyword evidence="3 8" id="KW-0808">Transferase</keyword>
<keyword evidence="2" id="KW-1003">Cell membrane</keyword>
<organism evidence="8 9">
    <name type="scientific">Winogradskyella alexanderae</name>
    <dbReference type="NCBI Taxonomy" id="2877123"/>
    <lineage>
        <taxon>Bacteria</taxon>
        <taxon>Pseudomonadati</taxon>
        <taxon>Bacteroidota</taxon>
        <taxon>Flavobacteriia</taxon>
        <taxon>Flavobacteriales</taxon>
        <taxon>Flavobacteriaceae</taxon>
        <taxon>Winogradskyella</taxon>
    </lineage>
</organism>
<evidence type="ECO:0000256" key="6">
    <source>
        <dbReference type="ARBA" id="ARBA00023136"/>
    </source>
</evidence>
<dbReference type="CDD" id="cd06853">
    <property type="entry name" value="GT_WecA_like"/>
    <property type="match status" value="1"/>
</dbReference>
<keyword evidence="6 7" id="KW-0472">Membrane</keyword>
<feature type="transmembrane region" description="Helical" evidence="7">
    <location>
        <begin position="199"/>
        <end position="218"/>
    </location>
</feature>
<comment type="caution">
    <text evidence="8">The sequence shown here is derived from an EMBL/GenBank/DDBJ whole genome shotgun (WGS) entry which is preliminary data.</text>
</comment>
<feature type="transmembrane region" description="Helical" evidence="7">
    <location>
        <begin position="313"/>
        <end position="331"/>
    </location>
</feature>
<comment type="subcellular location">
    <subcellularLocation>
        <location evidence="1">Cell membrane</location>
        <topology evidence="1">Multi-pass membrane protein</topology>
    </subcellularLocation>
</comment>
<feature type="transmembrane region" description="Helical" evidence="7">
    <location>
        <begin position="16"/>
        <end position="42"/>
    </location>
</feature>
<keyword evidence="5 7" id="KW-1133">Transmembrane helix</keyword>
<dbReference type="GO" id="GO:0016740">
    <property type="term" value="F:transferase activity"/>
    <property type="evidence" value="ECO:0007669"/>
    <property type="project" value="UniProtKB-KW"/>
</dbReference>
<keyword evidence="9" id="KW-1185">Reference proteome</keyword>
<accession>A0ABS7XQZ9</accession>
<feature type="transmembrane region" description="Helical" evidence="7">
    <location>
        <begin position="175"/>
        <end position="193"/>
    </location>
</feature>
<evidence type="ECO:0000256" key="1">
    <source>
        <dbReference type="ARBA" id="ARBA00004651"/>
    </source>
</evidence>
<name>A0ABS7XQZ9_9FLAO</name>
<dbReference type="PANTHER" id="PTHR22926:SF3">
    <property type="entry name" value="UNDECAPRENYL-PHOSPHATE ALPHA-N-ACETYLGLUCOSAMINYL 1-PHOSPHATE TRANSFERASE"/>
    <property type="match status" value="1"/>
</dbReference>
<feature type="transmembrane region" description="Helical" evidence="7">
    <location>
        <begin position="87"/>
        <end position="104"/>
    </location>
</feature>
<feature type="transmembrane region" description="Helical" evidence="7">
    <location>
        <begin position="230"/>
        <end position="249"/>
    </location>
</feature>
<gene>
    <name evidence="8" type="ORF">LBU54_07555</name>
</gene>
<dbReference type="Proteomes" id="UP001198901">
    <property type="component" value="Unassembled WGS sequence"/>
</dbReference>
<evidence type="ECO:0000313" key="9">
    <source>
        <dbReference type="Proteomes" id="UP001198901"/>
    </source>
</evidence>
<dbReference type="InterPro" id="IPR000715">
    <property type="entry name" value="Glycosyl_transferase_4"/>
</dbReference>
<reference evidence="9" key="1">
    <citation type="submission" date="2023-07" db="EMBL/GenBank/DDBJ databases">
        <authorList>
            <person name="Yue Y."/>
        </authorList>
    </citation>
    <scope>NUCLEOTIDE SEQUENCE [LARGE SCALE GENOMIC DNA]</scope>
    <source>
        <strain evidence="9">D23</strain>
    </source>
</reference>
<evidence type="ECO:0000256" key="5">
    <source>
        <dbReference type="ARBA" id="ARBA00022989"/>
    </source>
</evidence>
<evidence type="ECO:0000256" key="7">
    <source>
        <dbReference type="SAM" id="Phobius"/>
    </source>
</evidence>
<dbReference type="EMBL" id="JAIUJR010000004">
    <property type="protein sequence ID" value="MCA0132437.1"/>
    <property type="molecule type" value="Genomic_DNA"/>
</dbReference>
<feature type="transmembrane region" description="Helical" evidence="7">
    <location>
        <begin position="146"/>
        <end position="163"/>
    </location>
</feature>
<keyword evidence="4 7" id="KW-0812">Transmembrane</keyword>
<feature type="transmembrane region" description="Helical" evidence="7">
    <location>
        <begin position="337"/>
        <end position="357"/>
    </location>
</feature>
<evidence type="ECO:0000256" key="4">
    <source>
        <dbReference type="ARBA" id="ARBA00022692"/>
    </source>
</evidence>
<sequence>MIQDFLEAFDPRFHPGFVITIAFLVSFFTALLSYPAIINVASSRNLVDGENKRSSHKGKVTQLGGVGIYLGLVLVITTIGAVLDTTLLLLLLGGMTILFFLGLKDDLYLLSPRKKFIGQVLAAGLFILFVDMRIKGLSGLFEINVMPYWLSVAFTLFLYLLIINAYNLIDGIDGLAGGLALVGSVAFGIYFLMSKDMTMVVVAAAMVGTLMPFLRKNLSKRNKMFMGDTGSMLIGLVMAVFTVRLISVSELEKATLFYRSAPALALAAIFLPLLDTLRIFIIRIFIHKKSPFVADKNHIHHQFLNMGYSHAKTSLILVIINTLLIGLSFALKSQPLSTQLGIICAVGSMSYILPFMIGRYRGRNRHKEVA</sequence>
<feature type="transmembrane region" description="Helical" evidence="7">
    <location>
        <begin position="261"/>
        <end position="286"/>
    </location>
</feature>